<reference evidence="7 8" key="1">
    <citation type="journal article" date="2016" name="Microb. Cell Fact.">
        <title>Dissection of exopolysaccharide biosynthesis in Kozakia baliensis.</title>
        <authorList>
            <person name="Brandt J.U."/>
            <person name="Jakob F."/>
            <person name="Behr J."/>
            <person name="Geissler A.J."/>
            <person name="Vogel R.F."/>
        </authorList>
    </citation>
    <scope>NUCLEOTIDE SEQUENCE [LARGE SCALE GENOMIC DNA]</scope>
    <source>
        <strain evidence="7 8">DSM 14400</strain>
        <plasmid evidence="8">Plasmid pkb14400_2</plasmid>
    </source>
</reference>
<proteinExistence type="inferred from homology"/>
<gene>
    <name evidence="7" type="ORF">A0U89_15345</name>
</gene>
<dbReference type="EC" id="4.1.2.43" evidence="4"/>
<comment type="catalytic activity">
    <reaction evidence="1">
        <text>D-ribulose 5-phosphate + formaldehyde = D-arabino-hex-3-ulose 6-phosphate</text>
        <dbReference type="Rhea" id="RHEA:25201"/>
        <dbReference type="ChEBI" id="CHEBI:16842"/>
        <dbReference type="ChEBI" id="CHEBI:58121"/>
        <dbReference type="ChEBI" id="CHEBI:58542"/>
        <dbReference type="EC" id="4.1.2.43"/>
    </reaction>
</comment>
<dbReference type="InterPro" id="IPR017553">
    <property type="entry name" value="3-hexulose-6-phosphate_synth"/>
</dbReference>
<evidence type="ECO:0000256" key="4">
    <source>
        <dbReference type="ARBA" id="ARBA00012890"/>
    </source>
</evidence>
<evidence type="ECO:0000256" key="5">
    <source>
        <dbReference type="ARBA" id="ARBA00023239"/>
    </source>
</evidence>
<keyword evidence="8" id="KW-1185">Reference proteome</keyword>
<dbReference type="GO" id="GO:0019854">
    <property type="term" value="P:L-ascorbic acid catabolic process"/>
    <property type="evidence" value="ECO:0007669"/>
    <property type="project" value="TreeGrafter"/>
</dbReference>
<keyword evidence="6" id="KW-0119">Carbohydrate metabolism</keyword>
<dbReference type="InterPro" id="IPR013785">
    <property type="entry name" value="Aldolase_TIM"/>
</dbReference>
<dbReference type="AlphaFoldDB" id="A0A1D8UYG7"/>
<evidence type="ECO:0000256" key="3">
    <source>
        <dbReference type="ARBA" id="ARBA00006350"/>
    </source>
</evidence>
<dbReference type="PANTHER" id="PTHR35039:SF3">
    <property type="entry name" value="3-KETO-L-GULONATE-6-PHOSPHATE DECARBOXYLASE SGBH-RELATED"/>
    <property type="match status" value="1"/>
</dbReference>
<evidence type="ECO:0000313" key="7">
    <source>
        <dbReference type="EMBL" id="AOX18680.1"/>
    </source>
</evidence>
<comment type="similarity">
    <text evidence="3">Belongs to the HPS/KGPDC family. HPS subfamily.</text>
</comment>
<keyword evidence="5" id="KW-0456">Lyase</keyword>
<dbReference type="Pfam" id="PF00215">
    <property type="entry name" value="OMPdecase"/>
    <property type="match status" value="1"/>
</dbReference>
<dbReference type="SMART" id="SM00934">
    <property type="entry name" value="OMPdecase"/>
    <property type="match status" value="1"/>
</dbReference>
<dbReference type="SUPFAM" id="SSF51366">
    <property type="entry name" value="Ribulose-phoshate binding barrel"/>
    <property type="match status" value="1"/>
</dbReference>
<dbReference type="PANTHER" id="PTHR35039">
    <property type="entry name" value="3-KETO-L-GULONATE-6-PHOSPHATE DECARBOXYLASE SGBH-RELATED"/>
    <property type="match status" value="1"/>
</dbReference>
<dbReference type="FunFam" id="3.20.20.70:FF:000022">
    <property type="entry name" value="3-keto-L-gulonate-6-phosphate decarboxylase UlaD"/>
    <property type="match status" value="1"/>
</dbReference>
<dbReference type="KEGG" id="kba:A0U89_15345"/>
<dbReference type="Gene3D" id="3.20.20.70">
    <property type="entry name" value="Aldolase class I"/>
    <property type="match status" value="1"/>
</dbReference>
<name>A0A1D8UYG7_9PROT</name>
<dbReference type="GO" id="GO:0004590">
    <property type="term" value="F:orotidine-5'-phosphate decarboxylase activity"/>
    <property type="evidence" value="ECO:0007669"/>
    <property type="project" value="InterPro"/>
</dbReference>
<sequence length="210" mass="21378">MKLQVAIDLPTTKDALALLEKVAQFVDIIEIGTPLAKAEGLSVLKAVKSAYPEKEVFADYKTMDAGELEATMAFKAGADSVGVLALANDATITGAVKAGREHGKRVVADLIGVPPQARLTRIAELRQLGVEHVELHAGLDEQAAPGYSVSALLETIAGSPLPFAVAGGINTSTIGIVKAAGAAIAVVGGGIYGADDPEQAAKALRAAITG</sequence>
<dbReference type="OrthoDB" id="7943715at2"/>
<dbReference type="GO" id="GO:0006207">
    <property type="term" value="P:'de novo' pyrimidine nucleobase biosynthetic process"/>
    <property type="evidence" value="ECO:0007669"/>
    <property type="project" value="InterPro"/>
</dbReference>
<evidence type="ECO:0000256" key="1">
    <source>
        <dbReference type="ARBA" id="ARBA00000718"/>
    </source>
</evidence>
<keyword evidence="7" id="KW-0614">Plasmid</keyword>
<dbReference type="RefSeq" id="WP_070404136.1">
    <property type="nucleotide sequence ID" value="NZ_BJVW01000020.1"/>
</dbReference>
<evidence type="ECO:0000313" key="8">
    <source>
        <dbReference type="Proteomes" id="UP000179145"/>
    </source>
</evidence>
<geneLocation type="plasmid" evidence="8">
    <name>pkb14400_2</name>
</geneLocation>
<accession>A0A1D8UYG7</accession>
<dbReference type="EMBL" id="CP014676">
    <property type="protein sequence ID" value="AOX18680.1"/>
    <property type="molecule type" value="Genomic_DNA"/>
</dbReference>
<comment type="pathway">
    <text evidence="2">One-carbon metabolism; formaldehyde assimilation via RuMP pathway; D-fructose 6-phosphate from D-ribulose 5-phosphate and formaldehyde: step 1/2.</text>
</comment>
<dbReference type="Proteomes" id="UP000179145">
    <property type="component" value="Plasmid pKB14400_2"/>
</dbReference>
<dbReference type="GO" id="GO:0033982">
    <property type="term" value="F:3-dehydro-L-gulonate-6-phosphate decarboxylase activity"/>
    <property type="evidence" value="ECO:0007669"/>
    <property type="project" value="TreeGrafter"/>
</dbReference>
<organism evidence="7 8">
    <name type="scientific">Kozakia baliensis</name>
    <dbReference type="NCBI Taxonomy" id="153496"/>
    <lineage>
        <taxon>Bacteria</taxon>
        <taxon>Pseudomonadati</taxon>
        <taxon>Pseudomonadota</taxon>
        <taxon>Alphaproteobacteria</taxon>
        <taxon>Acetobacterales</taxon>
        <taxon>Acetobacteraceae</taxon>
        <taxon>Kozakia</taxon>
    </lineage>
</organism>
<evidence type="ECO:0000256" key="2">
    <source>
        <dbReference type="ARBA" id="ARBA00005014"/>
    </source>
</evidence>
<dbReference type="GO" id="GO:0043801">
    <property type="term" value="F:hexulose-6-phosphate synthase activity"/>
    <property type="evidence" value="ECO:0007669"/>
    <property type="project" value="UniProtKB-EC"/>
</dbReference>
<dbReference type="NCBIfam" id="TIGR03128">
    <property type="entry name" value="RuMP_HxlA"/>
    <property type="match status" value="1"/>
</dbReference>
<dbReference type="InterPro" id="IPR011060">
    <property type="entry name" value="RibuloseP-bd_barrel"/>
</dbReference>
<dbReference type="InterPro" id="IPR001754">
    <property type="entry name" value="OMPdeCOase_dom"/>
</dbReference>
<evidence type="ECO:0000256" key="6">
    <source>
        <dbReference type="ARBA" id="ARBA00023277"/>
    </source>
</evidence>
<protein>
    <recommendedName>
        <fullName evidence="4">3-hexulose-6-phosphate synthase</fullName>
        <ecNumber evidence="4">4.1.2.43</ecNumber>
    </recommendedName>
</protein>